<gene>
    <name evidence="1" type="ORF">CHRIB12_LOCUS3743</name>
</gene>
<organism evidence="1 2">
    <name type="scientific">Rhizophagus irregularis</name>
    <dbReference type="NCBI Taxonomy" id="588596"/>
    <lineage>
        <taxon>Eukaryota</taxon>
        <taxon>Fungi</taxon>
        <taxon>Fungi incertae sedis</taxon>
        <taxon>Mucoromycota</taxon>
        <taxon>Glomeromycotina</taxon>
        <taxon>Glomeromycetes</taxon>
        <taxon>Glomerales</taxon>
        <taxon>Glomeraceae</taxon>
        <taxon>Rhizophagus</taxon>
    </lineage>
</organism>
<dbReference type="Proteomes" id="UP000684084">
    <property type="component" value="Unassembled WGS sequence"/>
</dbReference>
<comment type="caution">
    <text evidence="1">The sequence shown here is derived from an EMBL/GenBank/DDBJ whole genome shotgun (WGS) entry which is preliminary data.</text>
</comment>
<name>A0A915YV92_9GLOM</name>
<dbReference type="EMBL" id="CAGKOT010000005">
    <property type="protein sequence ID" value="CAB5342130.1"/>
    <property type="molecule type" value="Genomic_DNA"/>
</dbReference>
<evidence type="ECO:0000313" key="2">
    <source>
        <dbReference type="Proteomes" id="UP000684084"/>
    </source>
</evidence>
<accession>A0A915YV92</accession>
<proteinExistence type="predicted"/>
<dbReference type="AlphaFoldDB" id="A0A915YV92"/>
<sequence length="67" mass="7390">MYFLNDDNINGIRLFWLICQGGYIDIIPSRTPTEGDLGRNSFGCPMGTVSVDGKIVVIIPIVLLHIP</sequence>
<reference evidence="1" key="1">
    <citation type="submission" date="2020-05" db="EMBL/GenBank/DDBJ databases">
        <authorList>
            <person name="Rincon C."/>
            <person name="Sanders R I."/>
            <person name="Robbins C."/>
            <person name="Chaturvedi A."/>
        </authorList>
    </citation>
    <scope>NUCLEOTIDE SEQUENCE</scope>
    <source>
        <strain evidence="1">CHB12</strain>
    </source>
</reference>
<evidence type="ECO:0000313" key="1">
    <source>
        <dbReference type="EMBL" id="CAB5342130.1"/>
    </source>
</evidence>
<protein>
    <submittedName>
        <fullName evidence="1">Uncharacterized protein</fullName>
    </submittedName>
</protein>